<evidence type="ECO:0000313" key="3">
    <source>
        <dbReference type="Proteomes" id="UP000663292"/>
    </source>
</evidence>
<feature type="domain" description="Alpha-L-glutamate ligase-related protein ATP-grasp" evidence="1">
    <location>
        <begin position="75"/>
        <end position="323"/>
    </location>
</feature>
<dbReference type="AlphaFoldDB" id="A0A897NTE3"/>
<evidence type="ECO:0000313" key="2">
    <source>
        <dbReference type="EMBL" id="QSG16078.1"/>
    </source>
</evidence>
<accession>A0A897NTE3</accession>
<dbReference type="EMBL" id="CP064791">
    <property type="protein sequence ID" value="QSG16078.1"/>
    <property type="molecule type" value="Genomic_DNA"/>
</dbReference>
<sequence length="361" mass="39858">MGLRALLESTRSALETEIRGVDQSDLTWERRLWLYRHGFLSTKDAVWDLTPGTVAQYLSDVEYRRVRGIDDPYTEALANKLLFHLLVSPTHDHLLPDIYGVVMDGTFVDVPGISEAGSFEQLLERLADAPAIAKPIQAARGDEIQRIDRLDGQLRLDGRPIERTALSETLTGGRDRLLIEHVSQAEYAARIAPDSTNTIRLLTMSDPETGEPFVARAVHRFGTPSSGHIDNWEAGGLSAEIDLDTGTLSRAVANPHSDTVVEGWNDSHPETGTRIVDCTVPGWERISASVRELAGAYARLWPHVGWDVVVRDDAGSITVLEGDPQSADADIQAHGPLLADDRVRRFYRHHGVLSSERRGLA</sequence>
<gene>
    <name evidence="2" type="ORF">HSEST_2568</name>
</gene>
<keyword evidence="3" id="KW-1185">Reference proteome</keyword>
<name>A0A897NTE3_9EURY</name>
<protein>
    <submittedName>
        <fullName evidence="2">Sugar-transfer associated ATP-grasp domain</fullName>
    </submittedName>
</protein>
<organism evidence="2 3">
    <name type="scientific">Halapricum desulfuricans</name>
    <dbReference type="NCBI Taxonomy" id="2841257"/>
    <lineage>
        <taxon>Archaea</taxon>
        <taxon>Methanobacteriati</taxon>
        <taxon>Methanobacteriota</taxon>
        <taxon>Stenosarchaea group</taxon>
        <taxon>Halobacteria</taxon>
        <taxon>Halobacteriales</taxon>
        <taxon>Haloarculaceae</taxon>
        <taxon>Halapricum</taxon>
    </lineage>
</organism>
<dbReference type="InterPro" id="IPR039523">
    <property type="entry name" value="RimK-rel_E_lig_ATP-grasp"/>
</dbReference>
<evidence type="ECO:0000259" key="1">
    <source>
        <dbReference type="Pfam" id="PF14397"/>
    </source>
</evidence>
<dbReference type="Proteomes" id="UP000663292">
    <property type="component" value="Chromosome"/>
</dbReference>
<reference evidence="2 3" key="1">
    <citation type="submission" date="2020-11" db="EMBL/GenBank/DDBJ databases">
        <title>Carbohydrate-dependent, anaerobic sulfur respiration: A novel catabolism in halophilic archaea.</title>
        <authorList>
            <person name="Sorokin D.Y."/>
            <person name="Messina E."/>
            <person name="Smedile F."/>
            <person name="La Cono V."/>
            <person name="Hallsworth J.E."/>
            <person name="Yakimov M.M."/>
        </authorList>
    </citation>
    <scope>NUCLEOTIDE SEQUENCE [LARGE SCALE GENOMIC DNA]</scope>
    <source>
        <strain evidence="2 3">HSR-Est</strain>
    </source>
</reference>
<proteinExistence type="predicted"/>
<dbReference type="Pfam" id="PF14397">
    <property type="entry name" value="ATPgrasp_ST"/>
    <property type="match status" value="1"/>
</dbReference>